<keyword evidence="3" id="KW-1185">Reference proteome</keyword>
<dbReference type="GO" id="GO:0019187">
    <property type="term" value="F:beta-1,4-mannosyltransferase activity"/>
    <property type="evidence" value="ECO:0007669"/>
    <property type="project" value="InterPro"/>
</dbReference>
<protein>
    <recommendedName>
        <fullName evidence="1">Glycosyltransferase 2-like domain-containing protein</fullName>
    </recommendedName>
</protein>
<dbReference type="InterPro" id="IPR001173">
    <property type="entry name" value="Glyco_trans_2-like"/>
</dbReference>
<dbReference type="PANTHER" id="PTHR16779">
    <property type="entry name" value="BETA-1,4-MANNOSYLTRANSFERASE EGH"/>
    <property type="match status" value="1"/>
</dbReference>
<dbReference type="InterPro" id="IPR027389">
    <property type="entry name" value="B_mannosylTrfase_Bre-3/Egh"/>
</dbReference>
<evidence type="ECO:0000313" key="2">
    <source>
        <dbReference type="EMBL" id="GMR44622.1"/>
    </source>
</evidence>
<dbReference type="EMBL" id="BTRK01000004">
    <property type="protein sequence ID" value="GMR44622.1"/>
    <property type="molecule type" value="Genomic_DNA"/>
</dbReference>
<feature type="non-terminal residue" evidence="2">
    <location>
        <position position="1"/>
    </location>
</feature>
<sequence>DWIVHLDEETLLTRNSVCGIVNFVSDGVHDFGQGVITYASGRVVNWLTTLVDSVRVSDDNGRLRGQLSLFRKPIFAWK</sequence>
<evidence type="ECO:0000313" key="3">
    <source>
        <dbReference type="Proteomes" id="UP001328107"/>
    </source>
</evidence>
<proteinExistence type="predicted"/>
<dbReference type="PANTHER" id="PTHR16779:SF1">
    <property type="entry name" value="BETA-1,4-MANNOSYLTRANSFERASE EGH"/>
    <property type="match status" value="1"/>
</dbReference>
<dbReference type="AlphaFoldDB" id="A0AAN5HX83"/>
<dbReference type="Pfam" id="PF13632">
    <property type="entry name" value="Glyco_trans_2_3"/>
    <property type="match status" value="1"/>
</dbReference>
<accession>A0AAN5HX83</accession>
<gene>
    <name evidence="2" type="ORF">PMAYCL1PPCAC_14817</name>
</gene>
<evidence type="ECO:0000259" key="1">
    <source>
        <dbReference type="Pfam" id="PF13632"/>
    </source>
</evidence>
<reference evidence="3" key="1">
    <citation type="submission" date="2022-10" db="EMBL/GenBank/DDBJ databases">
        <title>Genome assembly of Pristionchus species.</title>
        <authorList>
            <person name="Yoshida K."/>
            <person name="Sommer R.J."/>
        </authorList>
    </citation>
    <scope>NUCLEOTIDE SEQUENCE [LARGE SCALE GENOMIC DNA]</scope>
    <source>
        <strain evidence="3">RS5460</strain>
    </source>
</reference>
<dbReference type="GO" id="GO:0005737">
    <property type="term" value="C:cytoplasm"/>
    <property type="evidence" value="ECO:0007669"/>
    <property type="project" value="TreeGrafter"/>
</dbReference>
<feature type="non-terminal residue" evidence="2">
    <location>
        <position position="78"/>
    </location>
</feature>
<dbReference type="Proteomes" id="UP001328107">
    <property type="component" value="Unassembled WGS sequence"/>
</dbReference>
<organism evidence="2 3">
    <name type="scientific">Pristionchus mayeri</name>
    <dbReference type="NCBI Taxonomy" id="1317129"/>
    <lineage>
        <taxon>Eukaryota</taxon>
        <taxon>Metazoa</taxon>
        <taxon>Ecdysozoa</taxon>
        <taxon>Nematoda</taxon>
        <taxon>Chromadorea</taxon>
        <taxon>Rhabditida</taxon>
        <taxon>Rhabditina</taxon>
        <taxon>Diplogasteromorpha</taxon>
        <taxon>Diplogasteroidea</taxon>
        <taxon>Neodiplogasteridae</taxon>
        <taxon>Pristionchus</taxon>
    </lineage>
</organism>
<name>A0AAN5HX83_9BILA</name>
<comment type="caution">
    <text evidence="2">The sequence shown here is derived from an EMBL/GenBank/DDBJ whole genome shotgun (WGS) entry which is preliminary data.</text>
</comment>
<feature type="domain" description="Glycosyltransferase 2-like" evidence="1">
    <location>
        <begin position="2"/>
        <end position="77"/>
    </location>
</feature>